<organism evidence="3 4">
    <name type="scientific">Symbiodinium pilosum</name>
    <name type="common">Dinoflagellate</name>
    <dbReference type="NCBI Taxonomy" id="2952"/>
    <lineage>
        <taxon>Eukaryota</taxon>
        <taxon>Sar</taxon>
        <taxon>Alveolata</taxon>
        <taxon>Dinophyceae</taxon>
        <taxon>Suessiales</taxon>
        <taxon>Symbiodiniaceae</taxon>
        <taxon>Symbiodinium</taxon>
    </lineage>
</organism>
<proteinExistence type="predicted"/>
<feature type="compositionally biased region" description="Polar residues" evidence="2">
    <location>
        <begin position="108"/>
        <end position="195"/>
    </location>
</feature>
<evidence type="ECO:0000256" key="1">
    <source>
        <dbReference type="SAM" id="Coils"/>
    </source>
</evidence>
<evidence type="ECO:0000313" key="4">
    <source>
        <dbReference type="Proteomes" id="UP000649617"/>
    </source>
</evidence>
<feature type="region of interest" description="Disordered" evidence="2">
    <location>
        <begin position="470"/>
        <end position="491"/>
    </location>
</feature>
<sequence length="619" mass="66889">MARIQELQTELGADGGVASPASLPGTPGPTEFYLPKSAGTFAPGLLARPLAARQLSQDTMKLGTQNSFESETQAAHVTTPETRAGCPLTTPGREQVQTAECATEETRQTAQLPPQTTPGSAETTARTGKLSPQTALGSAETTPGTGKLSPQTAPGSAETTPGTGNLSPQTAPGSAETTPGTGPSTSVETTAQATLESAMGGLRIDSNGRADSNVWEHDRQPDADQLSTYGSHKEDAVARMPSEISPDQSPNSQALLTKKIRRHFQPNSKGQIKEEKEEEELMGGWHTQVSLEMENWEMIKNSKRWAQARNLLRKNKDPTGEALLSSDINAEDVMRGADADARAVQMTTSSAGASGPGKNQLQLPVLQENADVNSLLPIYVDVVGKKLDKCAEAKDCVHERLDNLGVERAARLAQEMDAQIEKYQKIYDSLLDAQTSIMENPSRSYKEQLMRLFIACTKADVAINNLMTMKAPTSKKEKDPTPEKKGEQDSEDELANELLYDYMHGGESAYRTTKIANMICRAGKHRDLAGMCSVQAWTLSELFPLLIMVMKGEDCVNGAHVHMACIAGKGAYLLATGYQCIDKCHLCEATDKQQLVAYQSGRQGFRHRRGLPEDDDKAV</sequence>
<dbReference type="AlphaFoldDB" id="A0A812V2K7"/>
<keyword evidence="4" id="KW-1185">Reference proteome</keyword>
<feature type="compositionally biased region" description="Basic and acidic residues" evidence="2">
    <location>
        <begin position="474"/>
        <end position="488"/>
    </location>
</feature>
<protein>
    <submittedName>
        <fullName evidence="3">Uncharacterized protein</fullName>
    </submittedName>
</protein>
<dbReference type="EMBL" id="CAJNIZ010040668">
    <property type="protein sequence ID" value="CAE7605762.1"/>
    <property type="molecule type" value="Genomic_DNA"/>
</dbReference>
<name>A0A812V2K7_SYMPI</name>
<dbReference type="Proteomes" id="UP000649617">
    <property type="component" value="Unassembled WGS sequence"/>
</dbReference>
<reference evidence="3" key="1">
    <citation type="submission" date="2021-02" db="EMBL/GenBank/DDBJ databases">
        <authorList>
            <person name="Dougan E. K."/>
            <person name="Rhodes N."/>
            <person name="Thang M."/>
            <person name="Chan C."/>
        </authorList>
    </citation>
    <scope>NUCLEOTIDE SEQUENCE</scope>
</reference>
<feature type="region of interest" description="Disordered" evidence="2">
    <location>
        <begin position="1"/>
        <end position="31"/>
    </location>
</feature>
<gene>
    <name evidence="3" type="ORF">SPIL2461_LOCUS16025</name>
</gene>
<accession>A0A812V2K7</accession>
<evidence type="ECO:0000313" key="3">
    <source>
        <dbReference type="EMBL" id="CAE7605762.1"/>
    </source>
</evidence>
<keyword evidence="1" id="KW-0175">Coiled coil</keyword>
<feature type="compositionally biased region" description="Polar residues" evidence="2">
    <location>
        <begin position="64"/>
        <end position="81"/>
    </location>
</feature>
<comment type="caution">
    <text evidence="3">The sequence shown here is derived from an EMBL/GenBank/DDBJ whole genome shotgun (WGS) entry which is preliminary data.</text>
</comment>
<feature type="region of interest" description="Disordered" evidence="2">
    <location>
        <begin position="64"/>
        <end position="227"/>
    </location>
</feature>
<evidence type="ECO:0000256" key="2">
    <source>
        <dbReference type="SAM" id="MobiDB-lite"/>
    </source>
</evidence>
<feature type="coiled-coil region" evidence="1">
    <location>
        <begin position="406"/>
        <end position="433"/>
    </location>
</feature>